<dbReference type="CDD" id="cd01992">
    <property type="entry name" value="TilS_N"/>
    <property type="match status" value="1"/>
</dbReference>
<dbReference type="InterPro" id="IPR012795">
    <property type="entry name" value="tRNA_Ile_lys_synt_N"/>
</dbReference>
<keyword evidence="3 8" id="KW-0436">Ligase</keyword>
<dbReference type="HAMAP" id="MF_01161">
    <property type="entry name" value="tRNA_Ile_lys_synt"/>
    <property type="match status" value="1"/>
</dbReference>
<protein>
    <recommendedName>
        <fullName evidence="8">tRNA(Ile)-lysidine synthase</fullName>
        <ecNumber evidence="8">6.3.4.19</ecNumber>
    </recommendedName>
    <alternativeName>
        <fullName evidence="8">tRNA(Ile)-2-lysyl-cytidine synthase</fullName>
    </alternativeName>
    <alternativeName>
        <fullName evidence="8">tRNA(Ile)-lysidine synthetase</fullName>
    </alternativeName>
</protein>
<dbReference type="NCBIfam" id="TIGR02432">
    <property type="entry name" value="lysidine_TilS_N"/>
    <property type="match status" value="1"/>
</dbReference>
<dbReference type="RefSeq" id="WP_010491295.1">
    <property type="nucleotide sequence ID" value="NZ_AZCT01000022.1"/>
</dbReference>
<dbReference type="Gene3D" id="3.40.50.620">
    <property type="entry name" value="HUPs"/>
    <property type="match status" value="1"/>
</dbReference>
<comment type="similarity">
    <text evidence="8">Belongs to the tRNA(Ile)-lysidine synthase family.</text>
</comment>
<proteinExistence type="inferred from homology"/>
<dbReference type="InterPro" id="IPR014729">
    <property type="entry name" value="Rossmann-like_a/b/a_fold"/>
</dbReference>
<dbReference type="Pfam" id="PF11734">
    <property type="entry name" value="TilS_C"/>
    <property type="match status" value="1"/>
</dbReference>
<evidence type="ECO:0000256" key="7">
    <source>
        <dbReference type="ARBA" id="ARBA00048539"/>
    </source>
</evidence>
<evidence type="ECO:0000256" key="3">
    <source>
        <dbReference type="ARBA" id="ARBA00022598"/>
    </source>
</evidence>
<comment type="caution">
    <text evidence="10">The sequence shown here is derived from an EMBL/GenBank/DDBJ whole genome shotgun (WGS) entry which is preliminary data.</text>
</comment>
<evidence type="ECO:0000256" key="4">
    <source>
        <dbReference type="ARBA" id="ARBA00022694"/>
    </source>
</evidence>
<keyword evidence="6 8" id="KW-0067">ATP-binding</keyword>
<organism evidence="10 11">
    <name type="scientific">Lacticaseibacillus zeae DSM 20178 = KCTC 3804</name>
    <dbReference type="NCBI Taxonomy" id="1423816"/>
    <lineage>
        <taxon>Bacteria</taxon>
        <taxon>Bacillati</taxon>
        <taxon>Bacillota</taxon>
        <taxon>Bacilli</taxon>
        <taxon>Lactobacillales</taxon>
        <taxon>Lactobacillaceae</taxon>
        <taxon>Lacticaseibacillus</taxon>
    </lineage>
</organism>
<dbReference type="EC" id="6.3.4.19" evidence="8"/>
<evidence type="ECO:0000259" key="9">
    <source>
        <dbReference type="SMART" id="SM00977"/>
    </source>
</evidence>
<dbReference type="GO" id="GO:0032267">
    <property type="term" value="F:tRNA(Ile)-lysidine synthase activity"/>
    <property type="evidence" value="ECO:0007669"/>
    <property type="project" value="UniProtKB-EC"/>
</dbReference>
<accession>A0A0R1ELY8</accession>
<comment type="function">
    <text evidence="8">Ligates lysine onto the cytidine present at position 34 of the AUA codon-specific tRNA(Ile) that contains the anticodon CAU, in an ATP-dependent manner. Cytidine is converted to lysidine, thus changing the amino acid specificity of the tRNA from methionine to isoleucine.</text>
</comment>
<keyword evidence="4 8" id="KW-0819">tRNA processing</keyword>
<evidence type="ECO:0000256" key="5">
    <source>
        <dbReference type="ARBA" id="ARBA00022741"/>
    </source>
</evidence>
<dbReference type="PANTHER" id="PTHR43033">
    <property type="entry name" value="TRNA(ILE)-LYSIDINE SYNTHASE-RELATED"/>
    <property type="match status" value="1"/>
</dbReference>
<dbReference type="InterPro" id="IPR011063">
    <property type="entry name" value="TilS/TtcA_N"/>
</dbReference>
<sequence>MSPKLFQTFGFAPHTRVLVAVSGGVDSMVLLDLAVRVPDLDVVVATFDHHLRPESQQEQAFVAAAAAQYHVPVVTGVWHRKPTDTVSEAAARQARYDFLAASAETQQAAVVMTAHHADDQLETVLFRLGRSGDPAALVGIRADQPWHGKRLVRPLLGYSKAAIQAYAQAHDIEFRDDASNTDTRYARNQLRHEVIPAYKKQNPQLLAHIQRFTVEQAGMLALADAEVSRWQQRLQVDPVTIDWQAATRLPKAAQLVLLKRMMRQWQPEVDEKVLPEVMHHLFAQSEHRFDLGTGVTIAVQNGRIRELALQPAMTPVTFTHIGQTVKTLRGTFSLQAETSQDDSVPVRVQLPVTLRTRQAGDQVRLPNGVIQKLRRFFINEKVPASQRDQLLLLAQDHQVFWIEGQPLERLSPPAQTDILHVVLVHSPDVDRSEDR</sequence>
<name>A0A0R1ELY8_LACZE</name>
<gene>
    <name evidence="8" type="primary">tilS</name>
    <name evidence="10" type="ORF">FD51_GL001775</name>
</gene>
<dbReference type="eggNOG" id="COG0037">
    <property type="taxonomic scope" value="Bacteria"/>
</dbReference>
<feature type="domain" description="Lysidine-tRNA(Ile) synthetase C-terminal" evidence="9">
    <location>
        <begin position="352"/>
        <end position="421"/>
    </location>
</feature>
<dbReference type="InterPro" id="IPR012094">
    <property type="entry name" value="tRNA_Ile_lys_synt"/>
</dbReference>
<feature type="binding site" evidence="8">
    <location>
        <begin position="22"/>
        <end position="27"/>
    </location>
    <ligand>
        <name>ATP</name>
        <dbReference type="ChEBI" id="CHEBI:30616"/>
    </ligand>
</feature>
<dbReference type="NCBIfam" id="TIGR02433">
    <property type="entry name" value="lysidine_TilS_C"/>
    <property type="match status" value="1"/>
</dbReference>
<dbReference type="AlphaFoldDB" id="A0A0R1ELY8"/>
<dbReference type="PANTHER" id="PTHR43033:SF1">
    <property type="entry name" value="TRNA(ILE)-LYSIDINE SYNTHASE-RELATED"/>
    <property type="match status" value="1"/>
</dbReference>
<dbReference type="GO" id="GO:0005737">
    <property type="term" value="C:cytoplasm"/>
    <property type="evidence" value="ECO:0007669"/>
    <property type="project" value="UniProtKB-SubCell"/>
</dbReference>
<dbReference type="SUPFAM" id="SSF56037">
    <property type="entry name" value="PheT/TilS domain"/>
    <property type="match status" value="1"/>
</dbReference>
<dbReference type="Proteomes" id="UP000051984">
    <property type="component" value="Unassembled WGS sequence"/>
</dbReference>
<dbReference type="SUPFAM" id="SSF52402">
    <property type="entry name" value="Adenine nucleotide alpha hydrolases-like"/>
    <property type="match status" value="1"/>
</dbReference>
<evidence type="ECO:0000256" key="1">
    <source>
        <dbReference type="ARBA" id="ARBA00004496"/>
    </source>
</evidence>
<comment type="subcellular location">
    <subcellularLocation>
        <location evidence="1 8">Cytoplasm</location>
    </subcellularLocation>
</comment>
<dbReference type="GO" id="GO:0005524">
    <property type="term" value="F:ATP binding"/>
    <property type="evidence" value="ECO:0007669"/>
    <property type="project" value="UniProtKB-UniRule"/>
</dbReference>
<reference evidence="10 11" key="1">
    <citation type="journal article" date="2015" name="Genome Announc.">
        <title>Expanding the biotechnology potential of lactobacilli through comparative genomics of 213 strains and associated genera.</title>
        <authorList>
            <person name="Sun Z."/>
            <person name="Harris H.M."/>
            <person name="McCann A."/>
            <person name="Guo C."/>
            <person name="Argimon S."/>
            <person name="Zhang W."/>
            <person name="Yang X."/>
            <person name="Jeffery I.B."/>
            <person name="Cooney J.C."/>
            <person name="Kagawa T.F."/>
            <person name="Liu W."/>
            <person name="Song Y."/>
            <person name="Salvetti E."/>
            <person name="Wrobel A."/>
            <person name="Rasinkangas P."/>
            <person name="Parkhill J."/>
            <person name="Rea M.C."/>
            <person name="O'Sullivan O."/>
            <person name="Ritari J."/>
            <person name="Douillard F.P."/>
            <person name="Paul Ross R."/>
            <person name="Yang R."/>
            <person name="Briner A.E."/>
            <person name="Felis G.E."/>
            <person name="de Vos W.M."/>
            <person name="Barrangou R."/>
            <person name="Klaenhammer T.R."/>
            <person name="Caufield P.W."/>
            <person name="Cui Y."/>
            <person name="Zhang H."/>
            <person name="O'Toole P.W."/>
        </authorList>
    </citation>
    <scope>NUCLEOTIDE SEQUENCE [LARGE SCALE GENOMIC DNA]</scope>
    <source>
        <strain evidence="10 11">DSM 20178</strain>
    </source>
</reference>
<dbReference type="PATRIC" id="fig|1423816.3.peg.1847"/>
<evidence type="ECO:0000313" key="10">
    <source>
        <dbReference type="EMBL" id="KRK10441.1"/>
    </source>
</evidence>
<evidence type="ECO:0000256" key="8">
    <source>
        <dbReference type="HAMAP-Rule" id="MF_01161"/>
    </source>
</evidence>
<comment type="catalytic activity">
    <reaction evidence="7 8">
        <text>cytidine(34) in tRNA(Ile2) + L-lysine + ATP = lysidine(34) in tRNA(Ile2) + AMP + diphosphate + H(+)</text>
        <dbReference type="Rhea" id="RHEA:43744"/>
        <dbReference type="Rhea" id="RHEA-COMP:10625"/>
        <dbReference type="Rhea" id="RHEA-COMP:10670"/>
        <dbReference type="ChEBI" id="CHEBI:15378"/>
        <dbReference type="ChEBI" id="CHEBI:30616"/>
        <dbReference type="ChEBI" id="CHEBI:32551"/>
        <dbReference type="ChEBI" id="CHEBI:33019"/>
        <dbReference type="ChEBI" id="CHEBI:82748"/>
        <dbReference type="ChEBI" id="CHEBI:83665"/>
        <dbReference type="ChEBI" id="CHEBI:456215"/>
        <dbReference type="EC" id="6.3.4.19"/>
    </reaction>
</comment>
<dbReference type="EMBL" id="AZCT01000022">
    <property type="protein sequence ID" value="KRK10441.1"/>
    <property type="molecule type" value="Genomic_DNA"/>
</dbReference>
<dbReference type="InterPro" id="IPR012796">
    <property type="entry name" value="Lysidine-tRNA-synth_C"/>
</dbReference>
<dbReference type="GO" id="GO:0006400">
    <property type="term" value="P:tRNA modification"/>
    <property type="evidence" value="ECO:0007669"/>
    <property type="project" value="UniProtKB-UniRule"/>
</dbReference>
<dbReference type="SMART" id="SM00977">
    <property type="entry name" value="TilS_C"/>
    <property type="match status" value="1"/>
</dbReference>
<keyword evidence="5 8" id="KW-0547">Nucleotide-binding</keyword>
<comment type="domain">
    <text evidence="8">The N-terminal region contains the highly conserved SGGXDS motif, predicted to be a P-loop motif involved in ATP binding.</text>
</comment>
<evidence type="ECO:0000256" key="6">
    <source>
        <dbReference type="ARBA" id="ARBA00022840"/>
    </source>
</evidence>
<dbReference type="Pfam" id="PF01171">
    <property type="entry name" value="ATP_bind_3"/>
    <property type="match status" value="1"/>
</dbReference>
<evidence type="ECO:0000256" key="2">
    <source>
        <dbReference type="ARBA" id="ARBA00022490"/>
    </source>
</evidence>
<evidence type="ECO:0000313" key="11">
    <source>
        <dbReference type="Proteomes" id="UP000051984"/>
    </source>
</evidence>
<keyword evidence="2 8" id="KW-0963">Cytoplasm</keyword>